<feature type="region of interest" description="Disordered" evidence="1">
    <location>
        <begin position="45"/>
        <end position="64"/>
    </location>
</feature>
<keyword evidence="3" id="KW-1185">Reference proteome</keyword>
<dbReference type="AlphaFoldDB" id="A0A4S8IYE0"/>
<evidence type="ECO:0000256" key="1">
    <source>
        <dbReference type="SAM" id="MobiDB-lite"/>
    </source>
</evidence>
<feature type="region of interest" description="Disordered" evidence="1">
    <location>
        <begin position="1"/>
        <end position="30"/>
    </location>
</feature>
<dbReference type="Proteomes" id="UP000317650">
    <property type="component" value="Chromosome 10"/>
</dbReference>
<evidence type="ECO:0000313" key="3">
    <source>
        <dbReference type="Proteomes" id="UP000317650"/>
    </source>
</evidence>
<name>A0A4S8IYE0_MUSBA</name>
<sequence length="227" mass="24123">MATLSSPHNLSSSIASSASPPPSPPLQFPLLSSPSVLPSLIDRSSSHGVRLSSPSSSRRWASLRRRPRVRPSALLYGGGRPIDTQTLIVTATVLAAVALSLFLGLKVTPPPYALLSRRKSRFRSGGDPVPCERCGGNGGTKCVFCNDGKMKQEAGLVDCRVCKGAGTLSADTYESYLPCDWSSLLKVVPKNDKCNRKAARCSVPGSFHLSRERSFDAVPGVPLASPF</sequence>
<feature type="compositionally biased region" description="Low complexity" evidence="1">
    <location>
        <begin position="46"/>
        <end position="60"/>
    </location>
</feature>
<protein>
    <submittedName>
        <fullName evidence="2">Uncharacterized protein</fullName>
    </submittedName>
</protein>
<feature type="compositionally biased region" description="Low complexity" evidence="1">
    <location>
        <begin position="1"/>
        <end position="18"/>
    </location>
</feature>
<comment type="caution">
    <text evidence="2">The sequence shown here is derived from an EMBL/GenBank/DDBJ whole genome shotgun (WGS) entry which is preliminary data.</text>
</comment>
<proteinExistence type="predicted"/>
<accession>A0A4S8IYE0</accession>
<organism evidence="2 3">
    <name type="scientific">Musa balbisiana</name>
    <name type="common">Banana</name>
    <dbReference type="NCBI Taxonomy" id="52838"/>
    <lineage>
        <taxon>Eukaryota</taxon>
        <taxon>Viridiplantae</taxon>
        <taxon>Streptophyta</taxon>
        <taxon>Embryophyta</taxon>
        <taxon>Tracheophyta</taxon>
        <taxon>Spermatophyta</taxon>
        <taxon>Magnoliopsida</taxon>
        <taxon>Liliopsida</taxon>
        <taxon>Zingiberales</taxon>
        <taxon>Musaceae</taxon>
        <taxon>Musa</taxon>
    </lineage>
</organism>
<reference evidence="2 3" key="1">
    <citation type="journal article" date="2019" name="Nat. Plants">
        <title>Genome sequencing of Musa balbisiana reveals subgenome evolution and function divergence in polyploid bananas.</title>
        <authorList>
            <person name="Yao X."/>
        </authorList>
    </citation>
    <scope>NUCLEOTIDE SEQUENCE [LARGE SCALE GENOMIC DNA]</scope>
    <source>
        <strain evidence="3">cv. DH-PKW</strain>
        <tissue evidence="2">Leaves</tissue>
    </source>
</reference>
<evidence type="ECO:0000313" key="2">
    <source>
        <dbReference type="EMBL" id="THU53978.1"/>
    </source>
</evidence>
<gene>
    <name evidence="2" type="ORF">C4D60_Mb10t20120</name>
</gene>
<dbReference type="STRING" id="52838.A0A4S8IYE0"/>
<dbReference type="EMBL" id="PYDT01000008">
    <property type="protein sequence ID" value="THU53978.1"/>
    <property type="molecule type" value="Genomic_DNA"/>
</dbReference>